<feature type="domain" description="ABC transmembrane type-1" evidence="10">
    <location>
        <begin position="33"/>
        <end position="317"/>
    </location>
</feature>
<dbReference type="InterPro" id="IPR036640">
    <property type="entry name" value="ABC1_TM_sf"/>
</dbReference>
<proteinExistence type="predicted"/>
<evidence type="ECO:0000256" key="3">
    <source>
        <dbReference type="ARBA" id="ARBA00022692"/>
    </source>
</evidence>
<dbReference type="SUPFAM" id="SSF90123">
    <property type="entry name" value="ABC transporter transmembrane region"/>
    <property type="match status" value="1"/>
</dbReference>
<keyword evidence="6 8" id="KW-1133">Transmembrane helix</keyword>
<evidence type="ECO:0000256" key="8">
    <source>
        <dbReference type="SAM" id="Phobius"/>
    </source>
</evidence>
<keyword evidence="2" id="KW-0813">Transport</keyword>
<dbReference type="EMBL" id="CAQM01000312">
    <property type="protein sequence ID" value="CCQ61392.1"/>
    <property type="molecule type" value="Genomic_DNA"/>
</dbReference>
<evidence type="ECO:0000259" key="9">
    <source>
        <dbReference type="PROSITE" id="PS50893"/>
    </source>
</evidence>
<dbReference type="GO" id="GO:0005886">
    <property type="term" value="C:plasma membrane"/>
    <property type="evidence" value="ECO:0007669"/>
    <property type="project" value="UniProtKB-SubCell"/>
</dbReference>
<organism evidence="11 12">
    <name type="scientific">Crocosphaera watsonii WH 0401</name>
    <dbReference type="NCBI Taxonomy" id="555881"/>
    <lineage>
        <taxon>Bacteria</taxon>
        <taxon>Bacillati</taxon>
        <taxon>Cyanobacteriota</taxon>
        <taxon>Cyanophyceae</taxon>
        <taxon>Oscillatoriophycideae</taxon>
        <taxon>Chroococcales</taxon>
        <taxon>Aphanothecaceae</taxon>
        <taxon>Crocosphaera</taxon>
    </lineage>
</organism>
<keyword evidence="5 11" id="KW-0067">ATP-binding</keyword>
<dbReference type="InterPro" id="IPR027417">
    <property type="entry name" value="P-loop_NTPase"/>
</dbReference>
<feature type="transmembrane region" description="Helical" evidence="8">
    <location>
        <begin position="146"/>
        <end position="167"/>
    </location>
</feature>
<dbReference type="PANTHER" id="PTHR11384:SF59">
    <property type="entry name" value="LYSOSOMAL COBALAMIN TRANSPORTER ABCD4"/>
    <property type="match status" value="1"/>
</dbReference>
<dbReference type="PANTHER" id="PTHR11384">
    <property type="entry name" value="ATP-BINDING CASSETTE, SUB-FAMILY D MEMBER"/>
    <property type="match status" value="1"/>
</dbReference>
<feature type="transmembrane region" description="Helical" evidence="8">
    <location>
        <begin position="173"/>
        <end position="197"/>
    </location>
</feature>
<protein>
    <submittedName>
        <fullName evidence="11">ABC transporter, ATP-binding protein</fullName>
    </submittedName>
</protein>
<feature type="domain" description="ABC transporter" evidence="9">
    <location>
        <begin position="354"/>
        <end position="566"/>
    </location>
</feature>
<dbReference type="Proteomes" id="UP000018198">
    <property type="component" value="Unassembled WGS sequence"/>
</dbReference>
<dbReference type="InterPro" id="IPR003593">
    <property type="entry name" value="AAA+_ATPase"/>
</dbReference>
<dbReference type="GO" id="GO:0005524">
    <property type="term" value="F:ATP binding"/>
    <property type="evidence" value="ECO:0007669"/>
    <property type="project" value="UniProtKB-KW"/>
</dbReference>
<keyword evidence="7 8" id="KW-0472">Membrane</keyword>
<keyword evidence="4" id="KW-0547">Nucleotide-binding</keyword>
<feature type="transmembrane region" description="Helical" evidence="8">
    <location>
        <begin position="72"/>
        <end position="92"/>
    </location>
</feature>
<reference evidence="11 12" key="1">
    <citation type="submission" date="2013-01" db="EMBL/GenBank/DDBJ databases">
        <authorList>
            <person name="Bench S."/>
        </authorList>
    </citation>
    <scope>NUCLEOTIDE SEQUENCE [LARGE SCALE GENOMIC DNA]</scope>
    <source>
        <strain evidence="11 12">WH 0401</strain>
    </source>
</reference>
<dbReference type="Gene3D" id="3.40.50.300">
    <property type="entry name" value="P-loop containing nucleotide triphosphate hydrolases"/>
    <property type="match status" value="1"/>
</dbReference>
<evidence type="ECO:0000256" key="1">
    <source>
        <dbReference type="ARBA" id="ARBA00004651"/>
    </source>
</evidence>
<comment type="caution">
    <text evidence="11">The sequence shown here is derived from an EMBL/GenBank/DDBJ whole genome shotgun (WGS) entry which is preliminary data.</text>
</comment>
<evidence type="ECO:0000256" key="4">
    <source>
        <dbReference type="ARBA" id="ARBA00022741"/>
    </source>
</evidence>
<dbReference type="SMART" id="SM00382">
    <property type="entry name" value="AAA"/>
    <property type="match status" value="1"/>
</dbReference>
<evidence type="ECO:0000256" key="2">
    <source>
        <dbReference type="ARBA" id="ARBA00022448"/>
    </source>
</evidence>
<evidence type="ECO:0000313" key="11">
    <source>
        <dbReference type="EMBL" id="CCQ61392.1"/>
    </source>
</evidence>
<dbReference type="InterPro" id="IPR050835">
    <property type="entry name" value="ABC_transporter_sub-D"/>
</dbReference>
<reference evidence="11 12" key="2">
    <citation type="submission" date="2013-09" db="EMBL/GenBank/DDBJ databases">
        <title>Whole genome comparison of six Crocosphaera watsonii strains with differing phenotypes.</title>
        <authorList>
            <person name="Bench S.R."/>
            <person name="Heller P."/>
            <person name="Frank I."/>
            <person name="Arciniega M."/>
            <person name="Shilova I.N."/>
            <person name="Zehr J.P."/>
        </authorList>
    </citation>
    <scope>NUCLEOTIDE SEQUENCE [LARGE SCALE GENOMIC DNA]</scope>
    <source>
        <strain evidence="11 12">WH 0401</strain>
    </source>
</reference>
<dbReference type="SUPFAM" id="SSF52540">
    <property type="entry name" value="P-loop containing nucleoside triphosphate hydrolases"/>
    <property type="match status" value="1"/>
</dbReference>
<dbReference type="PROSITE" id="PS50929">
    <property type="entry name" value="ABC_TM1F"/>
    <property type="match status" value="1"/>
</dbReference>
<dbReference type="PROSITE" id="PS50893">
    <property type="entry name" value="ABC_TRANSPORTER_2"/>
    <property type="match status" value="1"/>
</dbReference>
<sequence length="566" mass="65038">MNNFNLQWFKKFWFLAKLYWFSEERWGAITLLLLLLLLSFLGAVLLIIFSIFLGEVTSSLASGEAERFRQSILVFIGIIVIGVPILSTKIFIQGKLSLYWRRWLTFNILERYLNDQDYYKITFYPQVDNPDQRIAEDIKNFTEQSLTFLVIMCDSILQLLGFLGVLWSISRVLMIFLVIYAVGGTIVTVVIFGRILLGINFEQLKREANFRFSLVRVRENAEAIAFYQGQNQELQQIKQQFMPVFNNFNHLIRWQLNLNLFQNGYQYITFLLPGLLLAPRILSGDLEIGEFSKAATAFRSILIALTLIVTQFEQLSALGSSIKRIDSLLWALDNSSSIFSKNQETIKIFDSPGLSIENLTLYTPDYQQKLVTDLAINFQSGQGLLIMGDSGVGKSSLLRVLAGLWLSGEGTIKRPQRQQLLFLPQRPYMPIGSLRSQLLYPDINNEMEDGRLLELLEKVNLPNLQDKFGDLNTVEDWTKVLSLGEQQRLAFARLFATEPRYAMLDEATSALDSKNEEQLYRQLQKTSIPFISVGHRSSLLKYHQQVLILKKNGLWELKKINEVIES</sequence>
<dbReference type="GO" id="GO:0140359">
    <property type="term" value="F:ABC-type transporter activity"/>
    <property type="evidence" value="ECO:0007669"/>
    <property type="project" value="InterPro"/>
</dbReference>
<dbReference type="Gene3D" id="1.20.1560.10">
    <property type="entry name" value="ABC transporter type 1, transmembrane domain"/>
    <property type="match status" value="1"/>
</dbReference>
<accession>T2JA93</accession>
<dbReference type="AlphaFoldDB" id="T2JA93"/>
<comment type="subcellular location">
    <subcellularLocation>
        <location evidence="1">Cell membrane</location>
        <topology evidence="1">Multi-pass membrane protein</topology>
    </subcellularLocation>
</comment>
<evidence type="ECO:0000256" key="7">
    <source>
        <dbReference type="ARBA" id="ARBA00023136"/>
    </source>
</evidence>
<dbReference type="GO" id="GO:0016887">
    <property type="term" value="F:ATP hydrolysis activity"/>
    <property type="evidence" value="ECO:0007669"/>
    <property type="project" value="InterPro"/>
</dbReference>
<dbReference type="InterPro" id="IPR025662">
    <property type="entry name" value="Sigma_54_int_dom_ATP-bd_1"/>
</dbReference>
<dbReference type="InterPro" id="IPR003439">
    <property type="entry name" value="ABC_transporter-like_ATP-bd"/>
</dbReference>
<name>T2JA93_CROWT</name>
<feature type="transmembrane region" description="Helical" evidence="8">
    <location>
        <begin position="26"/>
        <end position="52"/>
    </location>
</feature>
<keyword evidence="3 8" id="KW-0812">Transmembrane</keyword>
<evidence type="ECO:0000256" key="6">
    <source>
        <dbReference type="ARBA" id="ARBA00022989"/>
    </source>
</evidence>
<evidence type="ECO:0000259" key="10">
    <source>
        <dbReference type="PROSITE" id="PS50929"/>
    </source>
</evidence>
<dbReference type="PROSITE" id="PS00675">
    <property type="entry name" value="SIGMA54_INTERACT_1"/>
    <property type="match status" value="1"/>
</dbReference>
<dbReference type="CDD" id="cd03223">
    <property type="entry name" value="ABCD_peroxisomal_ALDP"/>
    <property type="match status" value="1"/>
</dbReference>
<dbReference type="Pfam" id="PF06472">
    <property type="entry name" value="ABC_membrane_2"/>
    <property type="match status" value="1"/>
</dbReference>
<evidence type="ECO:0000256" key="5">
    <source>
        <dbReference type="ARBA" id="ARBA00022840"/>
    </source>
</evidence>
<dbReference type="InterPro" id="IPR011527">
    <property type="entry name" value="ABC1_TM_dom"/>
</dbReference>
<gene>
    <name evidence="11" type="ORF">CWATWH0401_578</name>
</gene>
<evidence type="ECO:0000313" key="12">
    <source>
        <dbReference type="Proteomes" id="UP000018198"/>
    </source>
</evidence>
<dbReference type="InterPro" id="IPR017871">
    <property type="entry name" value="ABC_transporter-like_CS"/>
</dbReference>
<dbReference type="Pfam" id="PF00005">
    <property type="entry name" value="ABC_tran"/>
    <property type="match status" value="1"/>
</dbReference>
<dbReference type="PROSITE" id="PS00211">
    <property type="entry name" value="ABC_TRANSPORTER_1"/>
    <property type="match status" value="1"/>
</dbReference>